<dbReference type="InterPro" id="IPR003680">
    <property type="entry name" value="Flavodoxin_fold"/>
</dbReference>
<comment type="caution">
    <text evidence="2">The sequence shown here is derived from an EMBL/GenBank/DDBJ whole genome shotgun (WGS) entry which is preliminary data.</text>
</comment>
<dbReference type="Proteomes" id="UP000294192">
    <property type="component" value="Unassembled WGS sequence"/>
</dbReference>
<dbReference type="InterPro" id="IPR029039">
    <property type="entry name" value="Flavoprotein-like_sf"/>
</dbReference>
<dbReference type="NCBIfam" id="NF002370">
    <property type="entry name" value="PRK01355.1"/>
    <property type="match status" value="1"/>
</dbReference>
<evidence type="ECO:0000313" key="3">
    <source>
        <dbReference type="Proteomes" id="UP000294192"/>
    </source>
</evidence>
<proteinExistence type="predicted"/>
<organism evidence="2 3">
    <name type="scientific">Mycoplasma marinum</name>
    <dbReference type="NCBI Taxonomy" id="1937190"/>
    <lineage>
        <taxon>Bacteria</taxon>
        <taxon>Bacillati</taxon>
        <taxon>Mycoplasmatota</taxon>
        <taxon>Mollicutes</taxon>
        <taxon>Mycoplasmataceae</taxon>
        <taxon>Mycoplasma</taxon>
    </lineage>
</organism>
<dbReference type="RefSeq" id="WP_131599454.1">
    <property type="nucleotide sequence ID" value="NZ_CBDBYK010000016.1"/>
</dbReference>
<evidence type="ECO:0000259" key="1">
    <source>
        <dbReference type="Pfam" id="PF02525"/>
    </source>
</evidence>
<dbReference type="PANTHER" id="PTHR43741">
    <property type="entry name" value="FMN-DEPENDENT NADH-AZOREDUCTASE 1"/>
    <property type="match status" value="1"/>
</dbReference>
<dbReference type="Gene3D" id="3.40.50.360">
    <property type="match status" value="1"/>
</dbReference>
<feature type="domain" description="Flavodoxin-like fold" evidence="1">
    <location>
        <begin position="1"/>
        <end position="182"/>
    </location>
</feature>
<dbReference type="SUPFAM" id="SSF52218">
    <property type="entry name" value="Flavoproteins"/>
    <property type="match status" value="1"/>
</dbReference>
<dbReference type="EMBL" id="PSZO01000021">
    <property type="protein sequence ID" value="TCG10786.1"/>
    <property type="molecule type" value="Genomic_DNA"/>
</dbReference>
<sequence>MKTLFITTTMTKNTPRESISLGLLNKYKELYEQKYGEEDSIWLDLNEQKDLSISMTSENFDTFFDDSDKYIDLLKSVDKLIIAVPMTNFSYTAQMKNLFDKICVAGKTFKYKYDGNGASEGLLKNLEVQIIATQGAPEGWYNFSNFIPSMEGVWNFLGAKVKPTILVAGVKTKQKTSLSIEEIVNSSIQELKKNI</sequence>
<name>A0A4R0XJH2_9MOLU</name>
<dbReference type="PANTHER" id="PTHR43741:SF4">
    <property type="entry name" value="FMN-DEPENDENT NADH:QUINONE OXIDOREDUCTASE"/>
    <property type="match status" value="1"/>
</dbReference>
<accession>A0A4R0XJH2</accession>
<evidence type="ECO:0000313" key="2">
    <source>
        <dbReference type="EMBL" id="TCG10786.1"/>
    </source>
</evidence>
<protein>
    <submittedName>
        <fullName evidence="2">FMN-dependent NADH-azoreductase</fullName>
    </submittedName>
</protein>
<keyword evidence="3" id="KW-1185">Reference proteome</keyword>
<dbReference type="AlphaFoldDB" id="A0A4R0XJH2"/>
<gene>
    <name evidence="2" type="ORF">C4B24_03885</name>
</gene>
<dbReference type="OrthoDB" id="9805013at2"/>
<reference evidence="2 3" key="1">
    <citation type="submission" date="2018-02" db="EMBL/GenBank/DDBJ databases">
        <title>Mycoplasma marinum and Mycoplasma todarodis sp. nov., moderately halophilic and psychrotolerant mycoplasmas isolated from cephalopods.</title>
        <authorList>
            <person name="Viver T."/>
        </authorList>
    </citation>
    <scope>NUCLEOTIDE SEQUENCE [LARGE SCALE GENOMIC DNA]</scope>
    <source>
        <strain evidence="2 3">PE</strain>
    </source>
</reference>
<dbReference type="Pfam" id="PF02525">
    <property type="entry name" value="Flavodoxin_2"/>
    <property type="match status" value="1"/>
</dbReference>
<dbReference type="InterPro" id="IPR050104">
    <property type="entry name" value="FMN-dep_NADH:Q_OxRdtase_AzoR1"/>
</dbReference>